<dbReference type="Proteomes" id="UP000824782">
    <property type="component" value="Unassembled WGS sequence"/>
</dbReference>
<evidence type="ECO:0000256" key="1">
    <source>
        <dbReference type="ARBA" id="ARBA00004496"/>
    </source>
</evidence>
<dbReference type="GO" id="GO:0016477">
    <property type="term" value="P:cell migration"/>
    <property type="evidence" value="ECO:0007669"/>
    <property type="project" value="TreeGrafter"/>
</dbReference>
<evidence type="ECO:0000313" key="5">
    <source>
        <dbReference type="Proteomes" id="UP000824782"/>
    </source>
</evidence>
<reference evidence="4" key="1">
    <citation type="thesis" date="2020" institute="ProQuest LLC" country="789 East Eisenhower Parkway, Ann Arbor, MI, USA">
        <title>Comparative Genomics and Chromosome Evolution.</title>
        <authorList>
            <person name="Mudd A.B."/>
        </authorList>
    </citation>
    <scope>NUCLEOTIDE SEQUENCE</scope>
    <source>
        <strain evidence="4">237g6f4</strain>
        <tissue evidence="4">Blood</tissue>
    </source>
</reference>
<dbReference type="GO" id="GO:0005912">
    <property type="term" value="C:adherens junction"/>
    <property type="evidence" value="ECO:0007669"/>
    <property type="project" value="TreeGrafter"/>
</dbReference>
<dbReference type="Pfam" id="PF01044">
    <property type="entry name" value="Vinculin"/>
    <property type="match status" value="1"/>
</dbReference>
<accession>A0AAV7CDU5</accession>
<keyword evidence="3" id="KW-0963">Cytoplasm</keyword>
<evidence type="ECO:0000313" key="4">
    <source>
        <dbReference type="EMBL" id="KAG8583227.1"/>
    </source>
</evidence>
<dbReference type="GO" id="GO:0016342">
    <property type="term" value="C:catenin complex"/>
    <property type="evidence" value="ECO:0007669"/>
    <property type="project" value="TreeGrafter"/>
</dbReference>
<dbReference type="GO" id="GO:0051015">
    <property type="term" value="F:actin filament binding"/>
    <property type="evidence" value="ECO:0007669"/>
    <property type="project" value="InterPro"/>
</dbReference>
<dbReference type="EMBL" id="WNYA01000003">
    <property type="protein sequence ID" value="KAG8583227.1"/>
    <property type="molecule type" value="Genomic_DNA"/>
</dbReference>
<dbReference type="PANTHER" id="PTHR18914">
    <property type="entry name" value="ALPHA CATENIN"/>
    <property type="match status" value="1"/>
</dbReference>
<evidence type="ECO:0000256" key="3">
    <source>
        <dbReference type="ARBA" id="ARBA00022490"/>
    </source>
</evidence>
<gene>
    <name evidence="4" type="ORF">GDO81_008326</name>
</gene>
<protein>
    <submittedName>
        <fullName evidence="4">Uncharacterized protein</fullName>
    </submittedName>
</protein>
<dbReference type="GO" id="GO:0098609">
    <property type="term" value="P:cell-cell adhesion"/>
    <property type="evidence" value="ECO:0007669"/>
    <property type="project" value="TreeGrafter"/>
</dbReference>
<name>A0AAV7CDU5_ENGPU</name>
<proteinExistence type="inferred from homology"/>
<comment type="caution">
    <text evidence="4">The sequence shown here is derived from an EMBL/GenBank/DDBJ whole genome shotgun (WGS) entry which is preliminary data.</text>
</comment>
<comment type="similarity">
    <text evidence="2">Belongs to the vinculin/alpha-catenin family.</text>
</comment>
<dbReference type="GO" id="GO:0008013">
    <property type="term" value="F:beta-catenin binding"/>
    <property type="evidence" value="ECO:0007669"/>
    <property type="project" value="TreeGrafter"/>
</dbReference>
<sequence length="256" mass="28931">MMDTFSYCDISSVFITKTIDRIISPMAVQLCHLIISLECDGNKYTAISGDLEQLAQELSKFAEHFANTSLRIGVECGDRTLGQEMEKAARSLLITGKGILLSVQKLNIQPAVRKHQEELVISAQNILMGTLKILQLEDDAGVRKIHQAADWFLDCLTYLQKAENISQIQSHFWEFSEALLLLNSLTENRILDLKDSLHQKNLTQKLQILRKCVPMLFTATQSSIKHSYNDQIIDSKLYIFDQTSKTSEQLSSTACM</sequence>
<comment type="subcellular location">
    <subcellularLocation>
        <location evidence="1">Cytoplasm</location>
    </subcellularLocation>
</comment>
<dbReference type="AlphaFoldDB" id="A0AAV7CDU5"/>
<keyword evidence="5" id="KW-1185">Reference proteome</keyword>
<evidence type="ECO:0000256" key="2">
    <source>
        <dbReference type="ARBA" id="ARBA00008376"/>
    </source>
</evidence>
<dbReference type="InterPro" id="IPR006077">
    <property type="entry name" value="Vinculin/catenin"/>
</dbReference>
<dbReference type="GO" id="GO:0005737">
    <property type="term" value="C:cytoplasm"/>
    <property type="evidence" value="ECO:0007669"/>
    <property type="project" value="UniProtKB-SubCell"/>
</dbReference>
<organism evidence="4 5">
    <name type="scientific">Engystomops pustulosus</name>
    <name type="common">Tungara frog</name>
    <name type="synonym">Physalaemus pustulosus</name>
    <dbReference type="NCBI Taxonomy" id="76066"/>
    <lineage>
        <taxon>Eukaryota</taxon>
        <taxon>Metazoa</taxon>
        <taxon>Chordata</taxon>
        <taxon>Craniata</taxon>
        <taxon>Vertebrata</taxon>
        <taxon>Euteleostomi</taxon>
        <taxon>Amphibia</taxon>
        <taxon>Batrachia</taxon>
        <taxon>Anura</taxon>
        <taxon>Neobatrachia</taxon>
        <taxon>Hyloidea</taxon>
        <taxon>Leptodactylidae</taxon>
        <taxon>Leiuperinae</taxon>
        <taxon>Engystomops</taxon>
    </lineage>
</organism>
<dbReference type="InterPro" id="IPR036723">
    <property type="entry name" value="Alpha-catenin/vinculin-like_sf"/>
</dbReference>
<dbReference type="Gene3D" id="1.20.120.230">
    <property type="entry name" value="Alpha-catenin/vinculin-like"/>
    <property type="match status" value="2"/>
</dbReference>
<dbReference type="PANTHER" id="PTHR18914:SF30">
    <property type="entry name" value="VINCULIN_ALPHA-CATENIN FAMILY MEMBER 1"/>
    <property type="match status" value="1"/>
</dbReference>
<dbReference type="SUPFAM" id="SSF47220">
    <property type="entry name" value="alpha-catenin/vinculin-like"/>
    <property type="match status" value="1"/>
</dbReference>